<evidence type="ECO:0000313" key="1">
    <source>
        <dbReference type="EMBL" id="JAH46478.1"/>
    </source>
</evidence>
<reference evidence="1" key="1">
    <citation type="submission" date="2014-11" db="EMBL/GenBank/DDBJ databases">
        <authorList>
            <person name="Amaro Gonzalez C."/>
        </authorList>
    </citation>
    <scope>NUCLEOTIDE SEQUENCE</scope>
</reference>
<dbReference type="AlphaFoldDB" id="A0A0E9T160"/>
<proteinExistence type="predicted"/>
<reference evidence="1" key="2">
    <citation type="journal article" date="2015" name="Fish Shellfish Immunol.">
        <title>Early steps in the European eel (Anguilla anguilla)-Vibrio vulnificus interaction in the gills: Role of the RtxA13 toxin.</title>
        <authorList>
            <person name="Callol A."/>
            <person name="Pajuelo D."/>
            <person name="Ebbesson L."/>
            <person name="Teles M."/>
            <person name="MacKenzie S."/>
            <person name="Amaro C."/>
        </authorList>
    </citation>
    <scope>NUCLEOTIDE SEQUENCE</scope>
</reference>
<protein>
    <submittedName>
        <fullName evidence="1">Uncharacterized protein</fullName>
    </submittedName>
</protein>
<organism evidence="1">
    <name type="scientific">Anguilla anguilla</name>
    <name type="common">European freshwater eel</name>
    <name type="synonym">Muraena anguilla</name>
    <dbReference type="NCBI Taxonomy" id="7936"/>
    <lineage>
        <taxon>Eukaryota</taxon>
        <taxon>Metazoa</taxon>
        <taxon>Chordata</taxon>
        <taxon>Craniata</taxon>
        <taxon>Vertebrata</taxon>
        <taxon>Euteleostomi</taxon>
        <taxon>Actinopterygii</taxon>
        <taxon>Neopterygii</taxon>
        <taxon>Teleostei</taxon>
        <taxon>Anguilliformes</taxon>
        <taxon>Anguillidae</taxon>
        <taxon>Anguilla</taxon>
    </lineage>
</organism>
<name>A0A0E9T160_ANGAN</name>
<accession>A0A0E9T160</accession>
<dbReference type="EMBL" id="GBXM01062099">
    <property type="protein sequence ID" value="JAH46478.1"/>
    <property type="molecule type" value="Transcribed_RNA"/>
</dbReference>
<sequence>MSLLLNLCSFEVVILTVPQKQKLPSDFNPCTF</sequence>